<keyword evidence="7" id="KW-1185">Reference proteome</keyword>
<dbReference type="Proteomes" id="UP000008854">
    <property type="component" value="Unassembled WGS sequence"/>
</dbReference>
<dbReference type="InterPro" id="IPR006904">
    <property type="entry name" value="DUF716"/>
</dbReference>
<proteinExistence type="inferred from homology"/>
<keyword evidence="3 6" id="KW-0812">Transmembrane</keyword>
<comment type="similarity">
    <text evidence="2">Belongs to the TMEM45 family.</text>
</comment>
<feature type="transmembrane region" description="Helical" evidence="6">
    <location>
        <begin position="176"/>
        <end position="196"/>
    </location>
</feature>
<reference evidence="8" key="2">
    <citation type="submission" date="2019-11" db="UniProtKB">
        <authorList>
            <consortium name="WormBaseParasite"/>
        </authorList>
    </citation>
    <scope>IDENTIFICATION</scope>
    <source>
        <strain evidence="8">Puerto Rican</strain>
    </source>
</reference>
<feature type="transmembrane region" description="Helical" evidence="6">
    <location>
        <begin position="116"/>
        <end position="134"/>
    </location>
</feature>
<reference evidence="7" key="1">
    <citation type="journal article" date="2012" name="PLoS Negl. Trop. Dis.">
        <title>A systematically improved high quality genome and transcriptome of the human blood fluke Schistosoma mansoni.</title>
        <authorList>
            <person name="Protasio A.V."/>
            <person name="Tsai I.J."/>
            <person name="Babbage A."/>
            <person name="Nichol S."/>
            <person name="Hunt M."/>
            <person name="Aslett M.A."/>
            <person name="De Silva N."/>
            <person name="Velarde G.S."/>
            <person name="Anderson T.J."/>
            <person name="Clark R.C."/>
            <person name="Davidson C."/>
            <person name="Dillon G.P."/>
            <person name="Holroyd N.E."/>
            <person name="LoVerde P.T."/>
            <person name="Lloyd C."/>
            <person name="McQuillan J."/>
            <person name="Oliveira G."/>
            <person name="Otto T.D."/>
            <person name="Parker-Manuel S.J."/>
            <person name="Quail M.A."/>
            <person name="Wilson R.A."/>
            <person name="Zerlotini A."/>
            <person name="Dunne D.W."/>
            <person name="Berriman M."/>
        </authorList>
    </citation>
    <scope>NUCLEOTIDE SEQUENCE [LARGE SCALE GENOMIC DNA]</scope>
    <source>
        <strain evidence="7">Puerto Rican</strain>
    </source>
</reference>
<feature type="transmembrane region" description="Helical" evidence="6">
    <location>
        <begin position="216"/>
        <end position="237"/>
    </location>
</feature>
<feature type="transmembrane region" description="Helical" evidence="6">
    <location>
        <begin position="146"/>
        <end position="164"/>
    </location>
</feature>
<evidence type="ECO:0000256" key="2">
    <source>
        <dbReference type="ARBA" id="ARBA00006948"/>
    </source>
</evidence>
<feature type="transmembrane region" description="Helical" evidence="6">
    <location>
        <begin position="86"/>
        <end position="104"/>
    </location>
</feature>
<dbReference type="GO" id="GO:0016020">
    <property type="term" value="C:membrane"/>
    <property type="evidence" value="ECO:0007669"/>
    <property type="project" value="UniProtKB-SubCell"/>
</dbReference>
<keyword evidence="4 6" id="KW-1133">Transmembrane helix</keyword>
<dbReference type="WBParaSite" id="Smp_341380.1">
    <property type="protein sequence ID" value="Smp_341380.1"/>
    <property type="gene ID" value="Smp_341380"/>
</dbReference>
<evidence type="ECO:0000313" key="8">
    <source>
        <dbReference type="WBParaSite" id="Smp_341380.1"/>
    </source>
</evidence>
<dbReference type="AlphaFoldDB" id="A0A5K4FC46"/>
<evidence type="ECO:0000256" key="4">
    <source>
        <dbReference type="ARBA" id="ARBA00022989"/>
    </source>
</evidence>
<name>A0A5K4FC46_SCHMA</name>
<sequence length="268" mass="31559">MGTFLGHIYPGLFIALIALRNLWIELRSFYTEEYNHNQLKSKNDLKNNLRESIFYIVTGIICSLNEILPCLIYDEYYFGGHSYQHMTVFIALILYGVIRIIVSYKLPLLSKQISDFFYLLMGSAIYFMLTFHLHGRTPFDTHVHNILIQTILFTTISYFVEIISNSNLIFSLIHKFCLILTGSWLCQIGFYLYPPWSWLTVWDQNDIKSIIHANNIFSYHMIMICLTIIIMMSILSWKNRRTIQLSHRFSSEHNLQRSSVKQFCSMTS</sequence>
<evidence type="ECO:0000256" key="3">
    <source>
        <dbReference type="ARBA" id="ARBA00022692"/>
    </source>
</evidence>
<keyword evidence="5 6" id="KW-0472">Membrane</keyword>
<dbReference type="PANTHER" id="PTHR16007:SF15">
    <property type="entry name" value="TRANSMEMBRANE PROTEIN 45B"/>
    <property type="match status" value="1"/>
</dbReference>
<organism evidence="7 8">
    <name type="scientific">Schistosoma mansoni</name>
    <name type="common">Blood fluke</name>
    <dbReference type="NCBI Taxonomy" id="6183"/>
    <lineage>
        <taxon>Eukaryota</taxon>
        <taxon>Metazoa</taxon>
        <taxon>Spiralia</taxon>
        <taxon>Lophotrochozoa</taxon>
        <taxon>Platyhelminthes</taxon>
        <taxon>Trematoda</taxon>
        <taxon>Digenea</taxon>
        <taxon>Strigeidida</taxon>
        <taxon>Schistosomatoidea</taxon>
        <taxon>Schistosomatidae</taxon>
        <taxon>Schistosoma</taxon>
    </lineage>
</organism>
<evidence type="ECO:0000313" key="7">
    <source>
        <dbReference type="Proteomes" id="UP000008854"/>
    </source>
</evidence>
<comment type="subcellular location">
    <subcellularLocation>
        <location evidence="1">Membrane</location>
        <topology evidence="1">Multi-pass membrane protein</topology>
    </subcellularLocation>
</comment>
<feature type="transmembrane region" description="Helical" evidence="6">
    <location>
        <begin position="6"/>
        <end position="23"/>
    </location>
</feature>
<evidence type="ECO:0000256" key="6">
    <source>
        <dbReference type="SAM" id="Phobius"/>
    </source>
</evidence>
<evidence type="ECO:0000256" key="5">
    <source>
        <dbReference type="ARBA" id="ARBA00023136"/>
    </source>
</evidence>
<dbReference type="InterPro" id="IPR042127">
    <property type="entry name" value="TMEM45"/>
</dbReference>
<protein>
    <submittedName>
        <fullName evidence="8">Ceramidase</fullName>
    </submittedName>
</protein>
<dbReference type="Pfam" id="PF04819">
    <property type="entry name" value="DUF716"/>
    <property type="match status" value="1"/>
</dbReference>
<feature type="transmembrane region" description="Helical" evidence="6">
    <location>
        <begin position="52"/>
        <end position="74"/>
    </location>
</feature>
<dbReference type="PANTHER" id="PTHR16007">
    <property type="entry name" value="EPIDIDYMAL MEMBRANE PROTEIN E9-RELATED"/>
    <property type="match status" value="1"/>
</dbReference>
<accession>A0A5K4FC46</accession>
<evidence type="ECO:0000256" key="1">
    <source>
        <dbReference type="ARBA" id="ARBA00004141"/>
    </source>
</evidence>
<dbReference type="InParanoid" id="A0A5K4FC46"/>